<keyword evidence="5" id="KW-0874">Quinone</keyword>
<feature type="transmembrane region" description="Helical" evidence="5">
    <location>
        <begin position="247"/>
        <end position="267"/>
    </location>
</feature>
<keyword evidence="5" id="KW-1278">Translocase</keyword>
<dbReference type="PANTHER" id="PTHR11432">
    <property type="entry name" value="NADH DEHYDROGENASE SUBUNIT 1"/>
    <property type="match status" value="1"/>
</dbReference>
<feature type="transmembrane region" description="Helical" evidence="5">
    <location>
        <begin position="83"/>
        <end position="105"/>
    </location>
</feature>
<feature type="transmembrane region" description="Helical" evidence="5">
    <location>
        <begin position="117"/>
        <end position="139"/>
    </location>
</feature>
<evidence type="ECO:0000256" key="3">
    <source>
        <dbReference type="ARBA" id="ARBA00022989"/>
    </source>
</evidence>
<protein>
    <recommendedName>
        <fullName evidence="5">NADH-quinone oxidoreductase subunit H</fullName>
        <ecNumber evidence="5">7.1.1.-</ecNumber>
    </recommendedName>
    <alternativeName>
        <fullName evidence="5">NADH dehydrogenase I subunit H</fullName>
    </alternativeName>
    <alternativeName>
        <fullName evidence="5">NDH-1 subunit H</fullName>
    </alternativeName>
</protein>
<reference evidence="7" key="1">
    <citation type="submission" date="2010-05" db="EMBL/GenBank/DDBJ databases">
        <title>The draft genome of Desulfonatronospira thiodismutans ASO3-1.</title>
        <authorList>
            <consortium name="US DOE Joint Genome Institute (JGI-PGF)"/>
            <person name="Lucas S."/>
            <person name="Copeland A."/>
            <person name="Lapidus A."/>
            <person name="Cheng J.-F."/>
            <person name="Bruce D."/>
            <person name="Goodwin L."/>
            <person name="Pitluck S."/>
            <person name="Chertkov O."/>
            <person name="Brettin T."/>
            <person name="Detter J.C."/>
            <person name="Han C."/>
            <person name="Land M.L."/>
            <person name="Hauser L."/>
            <person name="Kyrpides N."/>
            <person name="Mikhailova N."/>
            <person name="Muyzer G."/>
            <person name="Woyke T."/>
        </authorList>
    </citation>
    <scope>NUCLEOTIDE SEQUENCE [LARGE SCALE GENOMIC DNA]</scope>
    <source>
        <strain evidence="7">ASO3-1</strain>
    </source>
</reference>
<keyword evidence="5" id="KW-0830">Ubiquinone</keyword>
<dbReference type="PANTHER" id="PTHR11432:SF3">
    <property type="entry name" value="NADH-UBIQUINONE OXIDOREDUCTASE CHAIN 1"/>
    <property type="match status" value="1"/>
</dbReference>
<dbReference type="GO" id="GO:0003954">
    <property type="term" value="F:NADH dehydrogenase activity"/>
    <property type="evidence" value="ECO:0007669"/>
    <property type="project" value="TreeGrafter"/>
</dbReference>
<keyword evidence="8" id="KW-1185">Reference proteome</keyword>
<dbReference type="GO" id="GO:0005886">
    <property type="term" value="C:plasma membrane"/>
    <property type="evidence" value="ECO:0007669"/>
    <property type="project" value="UniProtKB-SubCell"/>
</dbReference>
<comment type="subunit">
    <text evidence="5">NDH-1 is composed of 14 different subunits. Subunits NuoA, H, J, K, L, M, N constitute the membrane sector of the complex.</text>
</comment>
<keyword evidence="5 6" id="KW-0520">NAD</keyword>
<sequence>MIEAIPTPFIIIFVGLLAIMAFVGLNAVVLVYLERKVAGFIHRRPGPYEVGPPCFPHGILQPIADGLKLVGKQIFTPKGADSFLYWLAPMISIAPAIVCFIAIPFGPHLQVINTNVGLILILAFTGINVLALCLAGWASQNKYGLIGAARDISQGVAYEIPLLLVVLSIVFMTGTFNLFDIADGQGTWPWQWYIVYQPLAFILFFICALAETNRNPFDLPEAESELTAGFHTEYSGMAFACFFLAEYAYMVVAACIMAILFLGGFQGPGAPGIWWFLAKVYVLLLIMIWIRWTFPRVRFDQLLNICWKWLIPLAVLNLLITLAVIAL</sequence>
<feature type="transmembrane region" description="Helical" evidence="5">
    <location>
        <begin position="306"/>
        <end position="326"/>
    </location>
</feature>
<evidence type="ECO:0000313" key="8">
    <source>
        <dbReference type="Proteomes" id="UP000005496"/>
    </source>
</evidence>
<organism evidence="7 8">
    <name type="scientific">Desulfonatronospira thiodismutans ASO3-1</name>
    <dbReference type="NCBI Taxonomy" id="555779"/>
    <lineage>
        <taxon>Bacteria</taxon>
        <taxon>Pseudomonadati</taxon>
        <taxon>Thermodesulfobacteriota</taxon>
        <taxon>Desulfovibrionia</taxon>
        <taxon>Desulfovibrionales</taxon>
        <taxon>Desulfonatronovibrionaceae</taxon>
        <taxon>Desulfonatronospira</taxon>
    </lineage>
</organism>
<accession>D6ST78</accession>
<proteinExistence type="inferred from homology"/>
<dbReference type="RefSeq" id="WP_008871243.1">
    <property type="nucleotide sequence ID" value="NZ_ACJN02000003.1"/>
</dbReference>
<keyword evidence="2 5" id="KW-0812">Transmembrane</keyword>
<dbReference type="OrthoDB" id="9803734at2"/>
<dbReference type="PROSITE" id="PS00667">
    <property type="entry name" value="COMPLEX1_ND1_1"/>
    <property type="match status" value="1"/>
</dbReference>
<comment type="similarity">
    <text evidence="5 6">Belongs to the complex I subunit 1 family.</text>
</comment>
<dbReference type="eggNOG" id="COG1005">
    <property type="taxonomic scope" value="Bacteria"/>
</dbReference>
<feature type="transmembrane region" description="Helical" evidence="5">
    <location>
        <begin position="191"/>
        <end position="210"/>
    </location>
</feature>
<keyword evidence="5" id="KW-1003">Cell membrane</keyword>
<dbReference type="AlphaFoldDB" id="D6ST78"/>
<dbReference type="GO" id="GO:0009060">
    <property type="term" value="P:aerobic respiration"/>
    <property type="evidence" value="ECO:0007669"/>
    <property type="project" value="TreeGrafter"/>
</dbReference>
<dbReference type="EMBL" id="ACJN02000003">
    <property type="protein sequence ID" value="EFI33894.1"/>
    <property type="molecule type" value="Genomic_DNA"/>
</dbReference>
<dbReference type="PROSITE" id="PS00668">
    <property type="entry name" value="COMPLEX1_ND1_2"/>
    <property type="match status" value="1"/>
</dbReference>
<dbReference type="Proteomes" id="UP000005496">
    <property type="component" value="Unassembled WGS sequence"/>
</dbReference>
<dbReference type="InterPro" id="IPR001694">
    <property type="entry name" value="NADH_UbQ_OxRdtase_su1/FPO"/>
</dbReference>
<evidence type="ECO:0000256" key="2">
    <source>
        <dbReference type="ARBA" id="ARBA00022692"/>
    </source>
</evidence>
<gene>
    <name evidence="5" type="primary">nuoH</name>
    <name evidence="7" type="ORF">Dthio_PD1233</name>
</gene>
<comment type="function">
    <text evidence="5">NDH-1 shuttles electrons from NADH, via FMN and iron-sulfur (Fe-S) centers, to quinones in the respiratory chain. The immediate electron acceptor for the enzyme in this species is believed to be ubiquinone. Couples the redox reaction to proton translocation (for every two electrons transferred, four hydrogen ions are translocated across the cytoplasmic membrane), and thus conserves the redox energy in a proton gradient. This subunit may bind ubiquinone.</text>
</comment>
<evidence type="ECO:0000256" key="1">
    <source>
        <dbReference type="ARBA" id="ARBA00004141"/>
    </source>
</evidence>
<evidence type="ECO:0000256" key="6">
    <source>
        <dbReference type="RuleBase" id="RU000471"/>
    </source>
</evidence>
<name>D6ST78_9BACT</name>
<evidence type="ECO:0000256" key="4">
    <source>
        <dbReference type="ARBA" id="ARBA00023136"/>
    </source>
</evidence>
<keyword evidence="7" id="KW-0560">Oxidoreductase</keyword>
<feature type="transmembrane region" description="Helical" evidence="5">
    <location>
        <begin position="160"/>
        <end position="179"/>
    </location>
</feature>
<feature type="transmembrane region" description="Helical" evidence="5">
    <location>
        <begin position="273"/>
        <end position="294"/>
    </location>
</feature>
<dbReference type="InterPro" id="IPR018086">
    <property type="entry name" value="NADH_UbQ_OxRdtase_su1_CS"/>
</dbReference>
<evidence type="ECO:0000256" key="5">
    <source>
        <dbReference type="HAMAP-Rule" id="MF_01350"/>
    </source>
</evidence>
<dbReference type="HAMAP" id="MF_01350">
    <property type="entry name" value="NDH1_NuoH"/>
    <property type="match status" value="1"/>
</dbReference>
<evidence type="ECO:0000313" key="7">
    <source>
        <dbReference type="EMBL" id="EFI33894.1"/>
    </source>
</evidence>
<dbReference type="Pfam" id="PF00146">
    <property type="entry name" value="NADHdh"/>
    <property type="match status" value="1"/>
</dbReference>
<dbReference type="NCBIfam" id="NF004741">
    <property type="entry name" value="PRK06076.1-2"/>
    <property type="match status" value="1"/>
</dbReference>
<comment type="subcellular location">
    <subcellularLocation>
        <location evidence="5 6">Cell membrane</location>
        <topology evidence="5 6">Multi-pass membrane protein</topology>
    </subcellularLocation>
    <subcellularLocation>
        <location evidence="1">Membrane</location>
        <topology evidence="1">Multi-pass membrane protein</topology>
    </subcellularLocation>
</comment>
<dbReference type="EC" id="7.1.1.-" evidence="5"/>
<comment type="caution">
    <text evidence="7">The sequence shown here is derived from an EMBL/GenBank/DDBJ whole genome shotgun (WGS) entry which is preliminary data.</text>
</comment>
<feature type="transmembrane region" description="Helical" evidence="5">
    <location>
        <begin position="6"/>
        <end position="33"/>
    </location>
</feature>
<comment type="catalytic activity">
    <reaction evidence="5">
        <text>a quinone + NADH + 5 H(+)(in) = a quinol + NAD(+) + 4 H(+)(out)</text>
        <dbReference type="Rhea" id="RHEA:57888"/>
        <dbReference type="ChEBI" id="CHEBI:15378"/>
        <dbReference type="ChEBI" id="CHEBI:24646"/>
        <dbReference type="ChEBI" id="CHEBI:57540"/>
        <dbReference type="ChEBI" id="CHEBI:57945"/>
        <dbReference type="ChEBI" id="CHEBI:132124"/>
    </reaction>
</comment>
<dbReference type="GO" id="GO:0016655">
    <property type="term" value="F:oxidoreductase activity, acting on NAD(P)H, quinone or similar compound as acceptor"/>
    <property type="evidence" value="ECO:0007669"/>
    <property type="project" value="UniProtKB-UniRule"/>
</dbReference>
<keyword evidence="4 5" id="KW-0472">Membrane</keyword>
<dbReference type="GO" id="GO:0048038">
    <property type="term" value="F:quinone binding"/>
    <property type="evidence" value="ECO:0007669"/>
    <property type="project" value="UniProtKB-KW"/>
</dbReference>
<keyword evidence="3 5" id="KW-1133">Transmembrane helix</keyword>